<dbReference type="VEuPathDB" id="FungiDB:I7I51_08660"/>
<reference evidence="2" key="1">
    <citation type="submission" date="2021-01" db="EMBL/GenBank/DDBJ databases">
        <title>Chromosome-level genome assembly of a human fungal pathogen reveals clustering of transcriptionally co-regulated genes.</title>
        <authorList>
            <person name="Voorhies M."/>
            <person name="Cohen S."/>
            <person name="Shea T.P."/>
            <person name="Petrus S."/>
            <person name="Munoz J.F."/>
            <person name="Poplawski S."/>
            <person name="Goldman W.E."/>
            <person name="Michael T."/>
            <person name="Cuomo C.A."/>
            <person name="Sil A."/>
            <person name="Beyhan S."/>
        </authorList>
    </citation>
    <scope>NUCLEOTIDE SEQUENCE</scope>
    <source>
        <strain evidence="2">WU24</strain>
    </source>
</reference>
<gene>
    <name evidence="2" type="ORF">I7I51_08660</name>
</gene>
<proteinExistence type="predicted"/>
<name>A0A8A1M4V0_AJECA</name>
<dbReference type="AlphaFoldDB" id="A0A8A1M4V0"/>
<dbReference type="EMBL" id="CP069109">
    <property type="protein sequence ID" value="QSS59227.1"/>
    <property type="molecule type" value="Genomic_DNA"/>
</dbReference>
<dbReference type="OrthoDB" id="4188436at2759"/>
<evidence type="ECO:0000313" key="3">
    <source>
        <dbReference type="Proteomes" id="UP000663671"/>
    </source>
</evidence>
<accession>A0A8A1M4V0</accession>
<protein>
    <submittedName>
        <fullName evidence="2">Uncharacterized protein</fullName>
    </submittedName>
</protein>
<organism evidence="2 3">
    <name type="scientific">Ajellomyces capsulatus</name>
    <name type="common">Darling's disease fungus</name>
    <name type="synonym">Histoplasma capsulatum</name>
    <dbReference type="NCBI Taxonomy" id="5037"/>
    <lineage>
        <taxon>Eukaryota</taxon>
        <taxon>Fungi</taxon>
        <taxon>Dikarya</taxon>
        <taxon>Ascomycota</taxon>
        <taxon>Pezizomycotina</taxon>
        <taxon>Eurotiomycetes</taxon>
        <taxon>Eurotiomycetidae</taxon>
        <taxon>Onygenales</taxon>
        <taxon>Ajellomycetaceae</taxon>
        <taxon>Histoplasma</taxon>
    </lineage>
</organism>
<feature type="region of interest" description="Disordered" evidence="1">
    <location>
        <begin position="101"/>
        <end position="124"/>
    </location>
</feature>
<evidence type="ECO:0000313" key="2">
    <source>
        <dbReference type="EMBL" id="QSS59227.1"/>
    </source>
</evidence>
<dbReference type="Proteomes" id="UP000663671">
    <property type="component" value="Chromosome 2"/>
</dbReference>
<feature type="compositionally biased region" description="Basic and acidic residues" evidence="1">
    <location>
        <begin position="103"/>
        <end position="115"/>
    </location>
</feature>
<sequence>MGTCFSCFSRYEDSDDESVTVHGLEIGSPQFPQTTLDLNMHNLRPITRHDGRELEVYPEIRTMPRTMNLADLGQLGEVAASAMAVDEQPGRLTPEVAPVNVDAKQEEPGPPKVDDVTVDVSASPTDVEDVIEETLAPGTAR</sequence>
<evidence type="ECO:0000256" key="1">
    <source>
        <dbReference type="SAM" id="MobiDB-lite"/>
    </source>
</evidence>